<keyword evidence="4" id="KW-0687">Ribonucleoprotein</keyword>
<dbReference type="SUPFAM" id="SSF55729">
    <property type="entry name" value="Acyl-CoA N-acyltransferases (Nat)"/>
    <property type="match status" value="1"/>
</dbReference>
<evidence type="ECO:0000259" key="3">
    <source>
        <dbReference type="PROSITE" id="PS51186"/>
    </source>
</evidence>
<dbReference type="Proteomes" id="UP000199604">
    <property type="component" value="Unassembled WGS sequence"/>
</dbReference>
<dbReference type="PROSITE" id="PS51186">
    <property type="entry name" value="GNAT"/>
    <property type="match status" value="1"/>
</dbReference>
<evidence type="ECO:0000256" key="1">
    <source>
        <dbReference type="ARBA" id="ARBA00022679"/>
    </source>
</evidence>
<reference evidence="5" key="1">
    <citation type="submission" date="2016-10" db="EMBL/GenBank/DDBJ databases">
        <authorList>
            <person name="Varghese N."/>
            <person name="Submissions S."/>
        </authorList>
    </citation>
    <scope>NUCLEOTIDE SEQUENCE [LARGE SCALE GENOMIC DNA]</scope>
    <source>
        <strain evidence="5">DSM 21789</strain>
    </source>
</reference>
<gene>
    <name evidence="4" type="ORF">SAMN05660845_1882</name>
</gene>
<dbReference type="Gene3D" id="3.40.630.30">
    <property type="match status" value="1"/>
</dbReference>
<keyword evidence="2" id="KW-0012">Acyltransferase</keyword>
<keyword evidence="4" id="KW-0689">Ribosomal protein</keyword>
<dbReference type="PANTHER" id="PTHR43877">
    <property type="entry name" value="AMINOALKYLPHOSPHONATE N-ACETYLTRANSFERASE-RELATED-RELATED"/>
    <property type="match status" value="1"/>
</dbReference>
<dbReference type="EMBL" id="FOJT01000004">
    <property type="protein sequence ID" value="SFB15232.1"/>
    <property type="molecule type" value="Genomic_DNA"/>
</dbReference>
<sequence length="150" mass="17111">MQTLTRTTSENQDFTNLVLLLDADLKIRDGEEHEFYAQINKTAVLKNVIVCYENDIAVGCGAFREIDSQTAEIKRMFVLPDYRGKGIASKILAELELWVLELNYTQTILETGINQPEAIALYKKTGYSITKNYGQYTNMENSVCMKKVLR</sequence>
<protein>
    <submittedName>
        <fullName evidence="4">Ribosomal protein S18 acetylase RimI</fullName>
    </submittedName>
</protein>
<name>A0A1I0YPV6_9FLAO</name>
<dbReference type="Pfam" id="PF00583">
    <property type="entry name" value="Acetyltransf_1"/>
    <property type="match status" value="1"/>
</dbReference>
<dbReference type="InterPro" id="IPR050832">
    <property type="entry name" value="Bact_Acetyltransf"/>
</dbReference>
<dbReference type="InterPro" id="IPR000182">
    <property type="entry name" value="GNAT_dom"/>
</dbReference>
<dbReference type="AlphaFoldDB" id="A0A1I0YPV6"/>
<dbReference type="OrthoDB" id="9803233at2"/>
<proteinExistence type="predicted"/>
<evidence type="ECO:0000313" key="4">
    <source>
        <dbReference type="EMBL" id="SFB15232.1"/>
    </source>
</evidence>
<dbReference type="GO" id="GO:0016747">
    <property type="term" value="F:acyltransferase activity, transferring groups other than amino-acyl groups"/>
    <property type="evidence" value="ECO:0007669"/>
    <property type="project" value="InterPro"/>
</dbReference>
<dbReference type="CDD" id="cd04301">
    <property type="entry name" value="NAT_SF"/>
    <property type="match status" value="1"/>
</dbReference>
<organism evidence="4 5">
    <name type="scientific">Flavobacterium swingsii</name>
    <dbReference type="NCBI Taxonomy" id="498292"/>
    <lineage>
        <taxon>Bacteria</taxon>
        <taxon>Pseudomonadati</taxon>
        <taxon>Bacteroidota</taxon>
        <taxon>Flavobacteriia</taxon>
        <taxon>Flavobacteriales</taxon>
        <taxon>Flavobacteriaceae</taxon>
        <taxon>Flavobacterium</taxon>
    </lineage>
</organism>
<keyword evidence="5" id="KW-1185">Reference proteome</keyword>
<dbReference type="GO" id="GO:0005840">
    <property type="term" value="C:ribosome"/>
    <property type="evidence" value="ECO:0007669"/>
    <property type="project" value="UniProtKB-KW"/>
</dbReference>
<feature type="domain" description="N-acetyltransferase" evidence="3">
    <location>
        <begin position="3"/>
        <end position="150"/>
    </location>
</feature>
<dbReference type="InterPro" id="IPR016181">
    <property type="entry name" value="Acyl_CoA_acyltransferase"/>
</dbReference>
<evidence type="ECO:0000256" key="2">
    <source>
        <dbReference type="ARBA" id="ARBA00023315"/>
    </source>
</evidence>
<dbReference type="PANTHER" id="PTHR43877:SF2">
    <property type="entry name" value="AMINOALKYLPHOSPHONATE N-ACETYLTRANSFERASE-RELATED"/>
    <property type="match status" value="1"/>
</dbReference>
<dbReference type="RefSeq" id="WP_091476552.1">
    <property type="nucleotide sequence ID" value="NZ_FOJT01000004.1"/>
</dbReference>
<accession>A0A1I0YPV6</accession>
<dbReference type="STRING" id="498292.SAMN05660845_1882"/>
<evidence type="ECO:0000313" key="5">
    <source>
        <dbReference type="Proteomes" id="UP000199604"/>
    </source>
</evidence>
<keyword evidence="1" id="KW-0808">Transferase</keyword>